<keyword evidence="1" id="KW-0560">Oxidoreductase</keyword>
<evidence type="ECO:0000313" key="3">
    <source>
        <dbReference type="Proteomes" id="UP001221597"/>
    </source>
</evidence>
<protein>
    <recommendedName>
        <fullName evidence="4">Aldehyde dehydrogenase family protein</fullName>
    </recommendedName>
</protein>
<gene>
    <name evidence="2" type="ORF">P9989_03295</name>
</gene>
<evidence type="ECO:0000256" key="1">
    <source>
        <dbReference type="ARBA" id="ARBA00023002"/>
    </source>
</evidence>
<dbReference type="EMBL" id="CP121671">
    <property type="protein sequence ID" value="WFT75438.1"/>
    <property type="molecule type" value="Genomic_DNA"/>
</dbReference>
<organism evidence="2 3">
    <name type="scientific">Halobacillus naozhouensis</name>
    <dbReference type="NCBI Taxonomy" id="554880"/>
    <lineage>
        <taxon>Bacteria</taxon>
        <taxon>Bacillati</taxon>
        <taxon>Bacillota</taxon>
        <taxon>Bacilli</taxon>
        <taxon>Bacillales</taxon>
        <taxon>Bacillaceae</taxon>
        <taxon>Halobacillus</taxon>
    </lineage>
</organism>
<dbReference type="InterPro" id="IPR016162">
    <property type="entry name" value="Ald_DH_N"/>
</dbReference>
<reference evidence="2 3" key="1">
    <citation type="submission" date="2023-04" db="EMBL/GenBank/DDBJ databases">
        <title>Genome sequence of Halobacillus naozhouensis KACC 21980.</title>
        <authorList>
            <person name="Kim S."/>
            <person name="Heo J."/>
            <person name="Kwon S.-W."/>
        </authorList>
    </citation>
    <scope>NUCLEOTIDE SEQUENCE [LARGE SCALE GENOMIC DNA]</scope>
    <source>
        <strain evidence="2 3">KCTC 13234</strain>
    </source>
</reference>
<dbReference type="Proteomes" id="UP001221597">
    <property type="component" value="Chromosome"/>
</dbReference>
<dbReference type="Gene3D" id="3.40.605.10">
    <property type="entry name" value="Aldehyde Dehydrogenase, Chain A, domain 1"/>
    <property type="match status" value="1"/>
</dbReference>
<dbReference type="InterPro" id="IPR016161">
    <property type="entry name" value="Ald_DH/histidinol_DH"/>
</dbReference>
<name>A0ABY8IZ04_9BACI</name>
<evidence type="ECO:0008006" key="4">
    <source>
        <dbReference type="Google" id="ProtNLM"/>
    </source>
</evidence>
<keyword evidence="3" id="KW-1185">Reference proteome</keyword>
<accession>A0ABY8IZ04</accession>
<evidence type="ECO:0000313" key="2">
    <source>
        <dbReference type="EMBL" id="WFT75438.1"/>
    </source>
</evidence>
<proteinExistence type="predicted"/>
<dbReference type="SUPFAM" id="SSF53720">
    <property type="entry name" value="ALDH-like"/>
    <property type="match status" value="1"/>
</dbReference>
<dbReference type="RefSeq" id="WP_283077404.1">
    <property type="nucleotide sequence ID" value="NZ_CP121671.1"/>
</dbReference>
<sequence length="80" mass="9257">MSDVRLADVNEVGKKVISEIHDVQLYIDGEFVDAESKEQFDNVNPFTNEKINQVASGVRILKRLFRQREKPLKENVAIFH</sequence>